<evidence type="ECO:0000313" key="2">
    <source>
        <dbReference type="EMBL" id="PLK58988.1"/>
    </source>
</evidence>
<dbReference type="PROSITE" id="PS01304">
    <property type="entry name" value="UBIH"/>
    <property type="match status" value="1"/>
</dbReference>
<dbReference type="GO" id="GO:0019168">
    <property type="term" value="F:2-polyprenylphenol 6-hydroxylase activity"/>
    <property type="evidence" value="ECO:0007669"/>
    <property type="project" value="TreeGrafter"/>
</dbReference>
<dbReference type="InterPro" id="IPR036188">
    <property type="entry name" value="FAD/NAD-bd_sf"/>
</dbReference>
<dbReference type="PANTHER" id="PTHR43876:SF7">
    <property type="entry name" value="UBIQUINONE BIOSYNTHESIS MONOOXYGENASE COQ6, MITOCHONDRIAL"/>
    <property type="match status" value="1"/>
</dbReference>
<dbReference type="InterPro" id="IPR018168">
    <property type="entry name" value="Ubi_Hdrlase_CS"/>
</dbReference>
<dbReference type="Proteomes" id="UP000234253">
    <property type="component" value="Unassembled WGS sequence"/>
</dbReference>
<reference evidence="2 3" key="1">
    <citation type="submission" date="2017-06" db="EMBL/GenBank/DDBJ databases">
        <title>Metabolic interaction between xylem feeders and their symbionts.</title>
        <authorList>
            <person name="Chouaia B."/>
        </authorList>
    </citation>
    <scope>NUCLEOTIDE SEQUENCE [LARGE SCALE GENOMIC DNA]</scope>
    <source>
        <strain evidence="2 3">Gra</strain>
    </source>
</reference>
<proteinExistence type="predicted"/>
<dbReference type="EMBL" id="NJPO01000050">
    <property type="protein sequence ID" value="PLK58988.1"/>
    <property type="molecule type" value="Genomic_DNA"/>
</dbReference>
<dbReference type="SUPFAM" id="SSF51905">
    <property type="entry name" value="FAD/NAD(P)-binding domain"/>
    <property type="match status" value="1"/>
</dbReference>
<protein>
    <recommendedName>
        <fullName evidence="1">FAD-binding domain-containing protein</fullName>
    </recommendedName>
</protein>
<dbReference type="AlphaFoldDB" id="A0A2N4XX80"/>
<comment type="caution">
    <text evidence="2">The sequence shown here is derived from an EMBL/GenBank/DDBJ whole genome shotgun (WGS) entry which is preliminary data.</text>
</comment>
<evidence type="ECO:0000313" key="3">
    <source>
        <dbReference type="Proteomes" id="UP000234253"/>
    </source>
</evidence>
<gene>
    <name evidence="2" type="ORF">CEX73_01105</name>
</gene>
<feature type="domain" description="FAD-binding" evidence="1">
    <location>
        <begin position="66"/>
        <end position="146"/>
    </location>
</feature>
<organism evidence="2 3">
    <name type="scientific">Candidatus Palibaumannia cicadellinicola</name>
    <dbReference type="NCBI Taxonomy" id="186490"/>
    <lineage>
        <taxon>Bacteria</taxon>
        <taxon>Pseudomonadati</taxon>
        <taxon>Pseudomonadota</taxon>
        <taxon>Gammaproteobacteria</taxon>
        <taxon>Candidatus Palibaumannia</taxon>
    </lineage>
</organism>
<dbReference type="Pfam" id="PF01494">
    <property type="entry name" value="FAD_binding_3"/>
    <property type="match status" value="1"/>
</dbReference>
<accession>A0A2N4XX80</accession>
<evidence type="ECO:0000259" key="1">
    <source>
        <dbReference type="Pfam" id="PF01494"/>
    </source>
</evidence>
<dbReference type="InterPro" id="IPR051205">
    <property type="entry name" value="UbiH/COQ6_monooxygenase"/>
</dbReference>
<sequence>MARQVFHSDGVLAFLPLIDPHLNSIVWSLHSDLAQQYLVQPNVNFNAALAINLNRALGLCELQGTRQKLPISIHYARSFAAHRLVLVGDAAHTIHPLAGQGVNLGLMDVAELLGQIKQLNKIGKDIGHYYSLRSYERNRKYRAAQMLIGIECFRELFSGNHFSKKLLRGIGLRLVDIIPSIKQIFLNKAIGINDMPTWLLNEDND</sequence>
<name>A0A2N4XX80_9GAMM</name>
<dbReference type="GO" id="GO:0071949">
    <property type="term" value="F:FAD binding"/>
    <property type="evidence" value="ECO:0007669"/>
    <property type="project" value="InterPro"/>
</dbReference>
<dbReference type="Gene3D" id="3.50.50.60">
    <property type="entry name" value="FAD/NAD(P)-binding domain"/>
    <property type="match status" value="1"/>
</dbReference>
<dbReference type="InterPro" id="IPR002938">
    <property type="entry name" value="FAD-bd"/>
</dbReference>
<dbReference type="PANTHER" id="PTHR43876">
    <property type="entry name" value="UBIQUINONE BIOSYNTHESIS MONOOXYGENASE COQ6, MITOCHONDRIAL"/>
    <property type="match status" value="1"/>
</dbReference>